<evidence type="ECO:0000313" key="3">
    <source>
        <dbReference type="Proteomes" id="UP001321506"/>
    </source>
</evidence>
<dbReference type="EMBL" id="JASATX010000001">
    <property type="protein sequence ID" value="MDI2097746.1"/>
    <property type="molecule type" value="Genomic_DNA"/>
</dbReference>
<keyword evidence="1" id="KW-1133">Transmembrane helix</keyword>
<dbReference type="RefSeq" id="WP_281487526.1">
    <property type="nucleotide sequence ID" value="NZ_CP159582.1"/>
</dbReference>
<keyword evidence="1" id="KW-0812">Transmembrane</keyword>
<protein>
    <submittedName>
        <fullName evidence="2">Uncharacterized protein</fullName>
    </submittedName>
</protein>
<feature type="transmembrane region" description="Helical" evidence="1">
    <location>
        <begin position="6"/>
        <end position="24"/>
    </location>
</feature>
<sequence length="57" mass="6204">MNILIAIVSIIIFIGGLLLMGYAFDTPGLELIMFLGGILAVTFSVLIPTQLLNRPER</sequence>
<evidence type="ECO:0000313" key="2">
    <source>
        <dbReference type="EMBL" id="MDI2097746.1"/>
    </source>
</evidence>
<dbReference type="Proteomes" id="UP001321506">
    <property type="component" value="Unassembled WGS sequence"/>
</dbReference>
<comment type="caution">
    <text evidence="2">The sequence shown here is derived from an EMBL/GenBank/DDBJ whole genome shotgun (WGS) entry which is preliminary data.</text>
</comment>
<organism evidence="2 3">
    <name type="scientific">Ruicaihuangia caeni</name>
    <dbReference type="NCBI Taxonomy" id="3042517"/>
    <lineage>
        <taxon>Bacteria</taxon>
        <taxon>Bacillati</taxon>
        <taxon>Actinomycetota</taxon>
        <taxon>Actinomycetes</taxon>
        <taxon>Micrococcales</taxon>
        <taxon>Microbacteriaceae</taxon>
        <taxon>Ruicaihuangia</taxon>
    </lineage>
</organism>
<keyword evidence="3" id="KW-1185">Reference proteome</keyword>
<name>A0AAW6T1Q7_9MICO</name>
<feature type="transmembrane region" description="Helical" evidence="1">
    <location>
        <begin position="31"/>
        <end position="52"/>
    </location>
</feature>
<evidence type="ECO:0000256" key="1">
    <source>
        <dbReference type="SAM" id="Phobius"/>
    </source>
</evidence>
<gene>
    <name evidence="2" type="ORF">QF206_02020</name>
</gene>
<keyword evidence="1" id="KW-0472">Membrane</keyword>
<dbReference type="AlphaFoldDB" id="A0AAW6T1Q7"/>
<reference evidence="2 3" key="1">
    <citation type="submission" date="2023-04" db="EMBL/GenBank/DDBJ databases">
        <title>Klugiella caeni sp. nov. isolated from the sludge of biochemical tank.</title>
        <authorList>
            <person name="Geng K."/>
        </authorList>
    </citation>
    <scope>NUCLEOTIDE SEQUENCE [LARGE SCALE GENOMIC DNA]</scope>
    <source>
        <strain evidence="2 3">YN-L-19</strain>
    </source>
</reference>
<proteinExistence type="predicted"/>
<accession>A0AAW6T1Q7</accession>